<keyword evidence="6 8" id="KW-1133">Transmembrane helix</keyword>
<evidence type="ECO:0000256" key="5">
    <source>
        <dbReference type="ARBA" id="ARBA00022840"/>
    </source>
</evidence>
<feature type="transmembrane region" description="Helical" evidence="8">
    <location>
        <begin position="59"/>
        <end position="80"/>
    </location>
</feature>
<feature type="transmembrane region" description="Helical" evidence="8">
    <location>
        <begin position="187"/>
        <end position="209"/>
    </location>
</feature>
<dbReference type="EMBL" id="FNWT01000002">
    <property type="protein sequence ID" value="SEH41994.1"/>
    <property type="molecule type" value="Genomic_DNA"/>
</dbReference>
<dbReference type="PROSITE" id="PS50893">
    <property type="entry name" value="ABC_TRANSPORTER_2"/>
    <property type="match status" value="1"/>
</dbReference>
<keyword evidence="7 8" id="KW-0472">Membrane</keyword>
<dbReference type="InterPro" id="IPR017871">
    <property type="entry name" value="ABC_transporter-like_CS"/>
</dbReference>
<dbReference type="PROSITE" id="PS00211">
    <property type="entry name" value="ABC_TRANSPORTER_1"/>
    <property type="match status" value="1"/>
</dbReference>
<dbReference type="InterPro" id="IPR035906">
    <property type="entry name" value="MetI-like_sf"/>
</dbReference>
<dbReference type="InterPro" id="IPR027417">
    <property type="entry name" value="P-loop_NTPase"/>
</dbReference>
<keyword evidence="11" id="KW-1185">Reference proteome</keyword>
<dbReference type="CDD" id="cd06261">
    <property type="entry name" value="TM_PBP2"/>
    <property type="match status" value="1"/>
</dbReference>
<dbReference type="SUPFAM" id="SSF161098">
    <property type="entry name" value="MetI-like"/>
    <property type="match status" value="1"/>
</dbReference>
<dbReference type="Gene3D" id="3.40.50.300">
    <property type="entry name" value="P-loop containing nucleotide triphosphate hydrolases"/>
    <property type="match status" value="1"/>
</dbReference>
<keyword evidence="3 8" id="KW-0812">Transmembrane</keyword>
<feature type="transmembrane region" description="Helical" evidence="8">
    <location>
        <begin position="24"/>
        <end position="47"/>
    </location>
</feature>
<dbReference type="InterPro" id="IPR003593">
    <property type="entry name" value="AAA+_ATPase"/>
</dbReference>
<sequence>MLAGPAEALARLLLLLTDSATPGVVWFSLSRIACGFVAGFALAIGLACLAHESDLARALVGPAVSVLRSVPIVCVIVLLLMRVGSRGVSGIAVFLAVFPAIYHAYLEALDSVDAKVGEMLRSFDVPRRTRFLAHTWPEVLPALVGVSRNVCGMAWKAAVAAELIGSPVGSIGERIYQAKVTLETADLLAWTAVIVACSWACGAAFVFLLERSGRWTTLLAPHLASARPAPKGPAHLALSDVSLGHGRSVVRAHLSLGLADGRALACCDESGAGKTTLLHTLAGLLPPVAGEVLPAQAPCVVFQEARLIEDMSAVDNVALVMGGARLRPRARALLRDLLDEKCLDVPVRRLSGGERRRVELARAVAAEGDALLLDEPFSALDEASHLRAVSFLLEHRRGRTLVVATHDRLDVERLGAREFSLGGPSSEHVA</sequence>
<comment type="subcellular location">
    <subcellularLocation>
        <location evidence="1">Membrane</location>
        <topology evidence="1">Multi-pass membrane protein</topology>
    </subcellularLocation>
</comment>
<dbReference type="InterPro" id="IPR050166">
    <property type="entry name" value="ABC_transporter_ATP-bind"/>
</dbReference>
<dbReference type="Pfam" id="PF00528">
    <property type="entry name" value="BPD_transp_1"/>
    <property type="match status" value="1"/>
</dbReference>
<dbReference type="InterPro" id="IPR000515">
    <property type="entry name" value="MetI-like"/>
</dbReference>
<evidence type="ECO:0000259" key="9">
    <source>
        <dbReference type="PROSITE" id="PS50893"/>
    </source>
</evidence>
<evidence type="ECO:0000256" key="4">
    <source>
        <dbReference type="ARBA" id="ARBA00022741"/>
    </source>
</evidence>
<dbReference type="PANTHER" id="PTHR42788:SF19">
    <property type="entry name" value="ALIPHATIC SULFONATES IMPORT ATP-BINDING PROTEIN SSUB 2"/>
    <property type="match status" value="1"/>
</dbReference>
<proteinExistence type="predicted"/>
<evidence type="ECO:0000313" key="10">
    <source>
        <dbReference type="EMBL" id="SEH41994.1"/>
    </source>
</evidence>
<dbReference type="Pfam" id="PF00005">
    <property type="entry name" value="ABC_tran"/>
    <property type="match status" value="1"/>
</dbReference>
<dbReference type="PANTHER" id="PTHR42788">
    <property type="entry name" value="TAURINE IMPORT ATP-BINDING PROTEIN-RELATED"/>
    <property type="match status" value="1"/>
</dbReference>
<dbReference type="InterPro" id="IPR003439">
    <property type="entry name" value="ABC_transporter-like_ATP-bd"/>
</dbReference>
<gene>
    <name evidence="10" type="ORF">SAMN05216447_10256</name>
</gene>
<evidence type="ECO:0000256" key="2">
    <source>
        <dbReference type="ARBA" id="ARBA00022448"/>
    </source>
</evidence>
<reference evidence="10 11" key="1">
    <citation type="submission" date="2016-10" db="EMBL/GenBank/DDBJ databases">
        <authorList>
            <person name="Varghese N."/>
            <person name="Submissions S."/>
        </authorList>
    </citation>
    <scope>NUCLEOTIDE SEQUENCE [LARGE SCALE GENOMIC DNA]</scope>
    <source>
        <strain evidence="10 11">WCP15</strain>
    </source>
</reference>
<evidence type="ECO:0000256" key="8">
    <source>
        <dbReference type="SAM" id="Phobius"/>
    </source>
</evidence>
<evidence type="ECO:0000256" key="3">
    <source>
        <dbReference type="ARBA" id="ARBA00022692"/>
    </source>
</evidence>
<keyword evidence="4" id="KW-0547">Nucleotide-binding</keyword>
<dbReference type="Gene3D" id="1.10.3720.10">
    <property type="entry name" value="MetI-like"/>
    <property type="match status" value="1"/>
</dbReference>
<evidence type="ECO:0000313" key="11">
    <source>
        <dbReference type="Proteomes" id="UP000199135"/>
    </source>
</evidence>
<evidence type="ECO:0000256" key="6">
    <source>
        <dbReference type="ARBA" id="ARBA00022989"/>
    </source>
</evidence>
<dbReference type="SMART" id="SM00382">
    <property type="entry name" value="AAA"/>
    <property type="match status" value="1"/>
</dbReference>
<accession>A0A1H6I037</accession>
<name>A0A1H6I037_9ACTN</name>
<feature type="transmembrane region" description="Helical" evidence="8">
    <location>
        <begin position="87"/>
        <end position="105"/>
    </location>
</feature>
<feature type="domain" description="ABC transporter" evidence="9">
    <location>
        <begin position="236"/>
        <end position="429"/>
    </location>
</feature>
<organism evidence="10 11">
    <name type="scientific">Parafannyhessea umbonata</name>
    <dbReference type="NCBI Taxonomy" id="604330"/>
    <lineage>
        <taxon>Bacteria</taxon>
        <taxon>Bacillati</taxon>
        <taxon>Actinomycetota</taxon>
        <taxon>Coriobacteriia</taxon>
        <taxon>Coriobacteriales</taxon>
        <taxon>Atopobiaceae</taxon>
        <taxon>Parafannyhessea</taxon>
    </lineage>
</organism>
<evidence type="ECO:0000256" key="1">
    <source>
        <dbReference type="ARBA" id="ARBA00004141"/>
    </source>
</evidence>
<keyword evidence="5" id="KW-0067">ATP-binding</keyword>
<comment type="caution">
    <text evidence="10">The sequence shown here is derived from an EMBL/GenBank/DDBJ whole genome shotgun (WGS) entry which is preliminary data.</text>
</comment>
<keyword evidence="2" id="KW-0813">Transport</keyword>
<evidence type="ECO:0000256" key="7">
    <source>
        <dbReference type="ARBA" id="ARBA00023136"/>
    </source>
</evidence>
<protein>
    <submittedName>
        <fullName evidence="10">NitT/TauT family transport system permease protein</fullName>
    </submittedName>
</protein>
<dbReference type="Proteomes" id="UP000199135">
    <property type="component" value="Unassembled WGS sequence"/>
</dbReference>
<dbReference type="SUPFAM" id="SSF52540">
    <property type="entry name" value="P-loop containing nucleoside triphosphate hydrolases"/>
    <property type="match status" value="1"/>
</dbReference>